<dbReference type="EMBL" id="CP112998">
    <property type="protein sequence ID" value="WAC11474.1"/>
    <property type="molecule type" value="Genomic_DNA"/>
</dbReference>
<name>A0A9E8SKQ6_9BACT</name>
<gene>
    <name evidence="1" type="ORF">ON006_27555</name>
</gene>
<dbReference type="AlphaFoldDB" id="A0A9E8SKQ6"/>
<dbReference type="Pfam" id="PF13155">
    <property type="entry name" value="Toprim_2"/>
    <property type="match status" value="1"/>
</dbReference>
<evidence type="ECO:0000313" key="1">
    <source>
        <dbReference type="EMBL" id="WAC11474.1"/>
    </source>
</evidence>
<protein>
    <submittedName>
        <fullName evidence="1">Toprim domain-containing protein</fullName>
    </submittedName>
</protein>
<reference evidence="1" key="1">
    <citation type="submission" date="2022-11" db="EMBL/GenBank/DDBJ databases">
        <title>Dyadobacter pollutisoli sp. nov., isolated from plastic dumped soil.</title>
        <authorList>
            <person name="Kim J.M."/>
            <person name="Kim K.R."/>
            <person name="Lee J.K."/>
            <person name="Hao L."/>
            <person name="Jeon C.O."/>
        </authorList>
    </citation>
    <scope>NUCLEOTIDE SEQUENCE</scope>
    <source>
        <strain evidence="1">U1</strain>
    </source>
</reference>
<evidence type="ECO:0000313" key="2">
    <source>
        <dbReference type="Proteomes" id="UP001164653"/>
    </source>
</evidence>
<organism evidence="1 2">
    <name type="scientific">Dyadobacter pollutisoli</name>
    <dbReference type="NCBI Taxonomy" id="2910158"/>
    <lineage>
        <taxon>Bacteria</taxon>
        <taxon>Pseudomonadati</taxon>
        <taxon>Bacteroidota</taxon>
        <taxon>Cytophagia</taxon>
        <taxon>Cytophagales</taxon>
        <taxon>Spirosomataceae</taxon>
        <taxon>Dyadobacter</taxon>
    </lineage>
</organism>
<accession>A0A9E8SKQ6</accession>
<keyword evidence="2" id="KW-1185">Reference proteome</keyword>
<sequence length="314" mass="35887">MNIKQLNQLPITDFLSKIGIEPSYKRGESQWYVSPIREPEHSPSFKVNTAINRWYDYALMQGGKLFDLAERLYPNQDANSLIEKVKDLFLFEQQIPNPSFLAKPIWQSVTEKPVLAAAITINEVKPLGNNPVITSYLESRGIPLNIAIPYCQEVYYQLEDKKYFAAGFENRSGGYELRNAYFKGSSSPKDITHIENGAKSICVAEGFMDFLSLLTLQKHIHPIRSDFLVLNSVSLADRSLDLLQRYRSIFLYLDHDNAGKKTQEKFQLAGLKTVDASIIYKQYKDVNDYLVSQKSSQKELKKQQTFKKSGGLHL</sequence>
<dbReference type="GO" id="GO:0006260">
    <property type="term" value="P:DNA replication"/>
    <property type="evidence" value="ECO:0007669"/>
    <property type="project" value="InterPro"/>
</dbReference>
<dbReference type="SUPFAM" id="SSF57783">
    <property type="entry name" value="Zinc beta-ribbon"/>
    <property type="match status" value="1"/>
</dbReference>
<dbReference type="RefSeq" id="WP_244821405.1">
    <property type="nucleotide sequence ID" value="NZ_CP112998.1"/>
</dbReference>
<dbReference type="Gene3D" id="3.40.1360.10">
    <property type="match status" value="1"/>
</dbReference>
<dbReference type="Gene3D" id="3.90.580.10">
    <property type="entry name" value="Zinc finger, CHC2-type domain"/>
    <property type="match status" value="1"/>
</dbReference>
<dbReference type="InterPro" id="IPR036977">
    <property type="entry name" value="DNA_primase_Znf_CHC2"/>
</dbReference>
<dbReference type="KEGG" id="dpf:ON006_27555"/>
<dbReference type="GO" id="GO:0003677">
    <property type="term" value="F:DNA binding"/>
    <property type="evidence" value="ECO:0007669"/>
    <property type="project" value="InterPro"/>
</dbReference>
<dbReference type="Proteomes" id="UP001164653">
    <property type="component" value="Chromosome"/>
</dbReference>
<proteinExistence type="predicted"/>
<dbReference type="SUPFAM" id="SSF56731">
    <property type="entry name" value="DNA primase core"/>
    <property type="match status" value="1"/>
</dbReference>
<dbReference type="GO" id="GO:0008270">
    <property type="term" value="F:zinc ion binding"/>
    <property type="evidence" value="ECO:0007669"/>
    <property type="project" value="InterPro"/>
</dbReference>